<dbReference type="EMBL" id="FNJQ01000004">
    <property type="protein sequence ID" value="SDP00643.1"/>
    <property type="molecule type" value="Genomic_DNA"/>
</dbReference>
<proteinExistence type="predicted"/>
<dbReference type="OrthoDB" id="5518677at2"/>
<evidence type="ECO:0000313" key="1">
    <source>
        <dbReference type="EMBL" id="SDP00643.1"/>
    </source>
</evidence>
<evidence type="ECO:0000313" key="2">
    <source>
        <dbReference type="Proteomes" id="UP000182412"/>
    </source>
</evidence>
<evidence type="ECO:0008006" key="3">
    <source>
        <dbReference type="Google" id="ProtNLM"/>
    </source>
</evidence>
<reference evidence="1 2" key="1">
    <citation type="submission" date="2016-10" db="EMBL/GenBank/DDBJ databases">
        <authorList>
            <person name="de Groot N.N."/>
        </authorList>
    </citation>
    <scope>NUCLEOTIDE SEQUENCE [LARGE SCALE GENOMIC DNA]</scope>
    <source>
        <strain evidence="1 2">S137</strain>
    </source>
</reference>
<dbReference type="AlphaFoldDB" id="A0A1H0P6N5"/>
<sequence length="171" mass="18827">MAIEIELRGNESLTRMLNSLSGNNMYAAISSAAQRAATHARKVGTKEIRKVYAVKSGTLKGKTKIKKDFDGAVLEVKGGSEPIKSYSVAAKSKGVFVSVKKGKKTLVPRSFTLNSRFVARETSKRLPFRDLYGPAVPQLFGNPDVLEPMQEAGADKFEERLTHEIERRLGQ</sequence>
<gene>
    <name evidence="1" type="ORF">SAMN05216366_104134</name>
</gene>
<dbReference type="Proteomes" id="UP000182412">
    <property type="component" value="Unassembled WGS sequence"/>
</dbReference>
<protein>
    <recommendedName>
        <fullName evidence="3">Prophage minor tail protein Z (GPZ)</fullName>
    </recommendedName>
</protein>
<accession>A0A1H0P6N5</accession>
<name>A0A1H0P6N5_SELRU</name>
<dbReference type="RefSeq" id="WP_074571480.1">
    <property type="nucleotide sequence ID" value="NZ_FNJQ01000004.1"/>
</dbReference>
<organism evidence="1 2">
    <name type="scientific">Selenomonas ruminantium</name>
    <dbReference type="NCBI Taxonomy" id="971"/>
    <lineage>
        <taxon>Bacteria</taxon>
        <taxon>Bacillati</taxon>
        <taxon>Bacillota</taxon>
        <taxon>Negativicutes</taxon>
        <taxon>Selenomonadales</taxon>
        <taxon>Selenomonadaceae</taxon>
        <taxon>Selenomonas</taxon>
    </lineage>
</organism>